<dbReference type="InterPro" id="IPR032259">
    <property type="entry name" value="HIBYL-CoA-H"/>
</dbReference>
<sequence>MSAQAVYAQGQEAITGSPSVLSEVRNHVGYLTLNRPSGVNALTLDMVRVLSRRLAEWAEDPNVHVVVLRGAGEKGFCAGGDVRALCESYQRHDTLHEAFFVEEYQLDLALHQYRKPVVALMDGFTLGGGMGLAQAAELRIVTERSRLGMPETAIGFFPDVGASYFLSRLPGAIGLYLGITGARIQAADALYCGLADFFVEHDRLEQFEQRLDQVQWSAMPLRDVQNILAKLGLQVLPNPSLDRLRPAIDHFFNQPEVPSIIEQLQQVNVADSREWALRTADEMAQRSPLAMAVTREMLVFGRQLSLESCFAMELHLAAQWFERGDLLEGVRALLIDKDKRPSWKPAPGQRQLQELFEGL</sequence>
<dbReference type="PANTHER" id="PTHR43176">
    <property type="entry name" value="3-HYDROXYISOBUTYRYL-COA HYDROLASE-RELATED"/>
    <property type="match status" value="1"/>
</dbReference>
<gene>
    <name evidence="5" type="ORF">HBH25_12785</name>
</gene>
<keyword evidence="3" id="KW-0378">Hydrolase</keyword>
<feature type="domain" description="Enoyl-CoA hydratase/isomerase" evidence="4">
    <location>
        <begin position="29"/>
        <end position="346"/>
    </location>
</feature>
<comment type="caution">
    <text evidence="5">The sequence shown here is derived from an EMBL/GenBank/DDBJ whole genome shotgun (WGS) entry which is preliminary data.</text>
</comment>
<comment type="catalytic activity">
    <reaction evidence="1">
        <text>3-hydroxy-2-methylpropanoyl-CoA + H2O = 3-hydroxy-2-methylpropanoate + CoA + H(+)</text>
        <dbReference type="Rhea" id="RHEA:20888"/>
        <dbReference type="ChEBI" id="CHEBI:11805"/>
        <dbReference type="ChEBI" id="CHEBI:15377"/>
        <dbReference type="ChEBI" id="CHEBI:15378"/>
        <dbReference type="ChEBI" id="CHEBI:57287"/>
        <dbReference type="ChEBI" id="CHEBI:57340"/>
        <dbReference type="EC" id="3.1.2.4"/>
    </reaction>
</comment>
<dbReference type="EMBL" id="JAAVJI010000006">
    <property type="protein sequence ID" value="NJP01722.1"/>
    <property type="molecule type" value="Genomic_DNA"/>
</dbReference>
<accession>A0ABX0YEK9</accession>
<dbReference type="CDD" id="cd06558">
    <property type="entry name" value="crotonase-like"/>
    <property type="match status" value="1"/>
</dbReference>
<dbReference type="RefSeq" id="WP_168084294.1">
    <property type="nucleotide sequence ID" value="NZ_JAAVJI010000006.1"/>
</dbReference>
<dbReference type="Proteomes" id="UP000746535">
    <property type="component" value="Unassembled WGS sequence"/>
</dbReference>
<proteinExistence type="predicted"/>
<dbReference type="EC" id="3.1.2.4" evidence="2"/>
<dbReference type="InterPro" id="IPR045004">
    <property type="entry name" value="ECH_dom"/>
</dbReference>
<evidence type="ECO:0000256" key="2">
    <source>
        <dbReference type="ARBA" id="ARBA00011915"/>
    </source>
</evidence>
<evidence type="ECO:0000256" key="3">
    <source>
        <dbReference type="ARBA" id="ARBA00022801"/>
    </source>
</evidence>
<keyword evidence="6" id="KW-1185">Reference proteome</keyword>
<evidence type="ECO:0000256" key="1">
    <source>
        <dbReference type="ARBA" id="ARBA00001709"/>
    </source>
</evidence>
<dbReference type="PANTHER" id="PTHR43176:SF3">
    <property type="entry name" value="3-HYDROXYISOBUTYRYL-COA HYDROLASE, MITOCHONDRIAL"/>
    <property type="match status" value="1"/>
</dbReference>
<dbReference type="NCBIfam" id="NF004127">
    <property type="entry name" value="PRK05617.1"/>
    <property type="match status" value="1"/>
</dbReference>
<dbReference type="Pfam" id="PF16113">
    <property type="entry name" value="ECH_2"/>
    <property type="match status" value="1"/>
</dbReference>
<reference evidence="5 6" key="1">
    <citation type="submission" date="2020-03" db="EMBL/GenBank/DDBJ databases">
        <authorList>
            <person name="Wang L."/>
            <person name="He N."/>
            <person name="Li Y."/>
            <person name="Fang Y."/>
            <person name="Zhang F."/>
        </authorList>
    </citation>
    <scope>NUCLEOTIDE SEQUENCE [LARGE SCALE GENOMIC DNA]</scope>
    <source>
        <strain evidence="6">hsmgli-8</strain>
    </source>
</reference>
<evidence type="ECO:0000313" key="5">
    <source>
        <dbReference type="EMBL" id="NJP01722.1"/>
    </source>
</evidence>
<dbReference type="Gene3D" id="3.90.226.10">
    <property type="entry name" value="2-enoyl-CoA Hydratase, Chain A, domain 1"/>
    <property type="match status" value="1"/>
</dbReference>
<dbReference type="SUPFAM" id="SSF52096">
    <property type="entry name" value="ClpP/crotonase"/>
    <property type="match status" value="1"/>
</dbReference>
<organism evidence="5 6">
    <name type="scientific">Pseudomonas quercus</name>
    <dbReference type="NCBI Taxonomy" id="2722792"/>
    <lineage>
        <taxon>Bacteria</taxon>
        <taxon>Pseudomonadati</taxon>
        <taxon>Pseudomonadota</taxon>
        <taxon>Gammaproteobacteria</taxon>
        <taxon>Pseudomonadales</taxon>
        <taxon>Pseudomonadaceae</taxon>
        <taxon>Pseudomonas</taxon>
    </lineage>
</organism>
<evidence type="ECO:0000313" key="6">
    <source>
        <dbReference type="Proteomes" id="UP000746535"/>
    </source>
</evidence>
<evidence type="ECO:0000259" key="4">
    <source>
        <dbReference type="Pfam" id="PF16113"/>
    </source>
</evidence>
<dbReference type="InterPro" id="IPR029045">
    <property type="entry name" value="ClpP/crotonase-like_dom_sf"/>
</dbReference>
<protein>
    <recommendedName>
        <fullName evidence="2">3-hydroxyisobutyryl-CoA hydrolase</fullName>
        <ecNumber evidence="2">3.1.2.4</ecNumber>
    </recommendedName>
</protein>
<name>A0ABX0YEK9_9PSED</name>